<protein>
    <submittedName>
        <fullName evidence="1">Uncharacterized protein</fullName>
    </submittedName>
</protein>
<organism evidence="1">
    <name type="scientific">marine sediment metagenome</name>
    <dbReference type="NCBI Taxonomy" id="412755"/>
    <lineage>
        <taxon>unclassified sequences</taxon>
        <taxon>metagenomes</taxon>
        <taxon>ecological metagenomes</taxon>
    </lineage>
</organism>
<reference evidence="1" key="1">
    <citation type="journal article" date="2015" name="Nature">
        <title>Complex archaea that bridge the gap between prokaryotes and eukaryotes.</title>
        <authorList>
            <person name="Spang A."/>
            <person name="Saw J.H."/>
            <person name="Jorgensen S.L."/>
            <person name="Zaremba-Niedzwiedzka K."/>
            <person name="Martijn J."/>
            <person name="Lind A.E."/>
            <person name="van Eijk R."/>
            <person name="Schleper C."/>
            <person name="Guy L."/>
            <person name="Ettema T.J."/>
        </authorList>
    </citation>
    <scope>NUCLEOTIDE SEQUENCE</scope>
</reference>
<name>A0A0F9X4W3_9ZZZZ</name>
<dbReference type="EMBL" id="LAZR01000146">
    <property type="protein sequence ID" value="KKN86593.1"/>
    <property type="molecule type" value="Genomic_DNA"/>
</dbReference>
<proteinExistence type="predicted"/>
<dbReference type="AlphaFoldDB" id="A0A0F9X4W3"/>
<evidence type="ECO:0000313" key="1">
    <source>
        <dbReference type="EMBL" id="KKN86593.1"/>
    </source>
</evidence>
<gene>
    <name evidence="1" type="ORF">LCGC14_0267690</name>
</gene>
<sequence length="95" mass="11292">MKLQKMEQHEYDYLNELSMDARWEVRPDPANDIVGIALSYRTKEYEVRQGNLTKFWAKLGKKYNFDPADVRGMTSTDDGTRQIKIIEDHERVHQM</sequence>
<accession>A0A0F9X4W3</accession>
<comment type="caution">
    <text evidence="1">The sequence shown here is derived from an EMBL/GenBank/DDBJ whole genome shotgun (WGS) entry which is preliminary data.</text>
</comment>